<dbReference type="OrthoDB" id="5984008at2759"/>
<name>A0A9P4SJD9_9PEZI</name>
<dbReference type="PANTHER" id="PTHR12350:SF19">
    <property type="entry name" value="SET DOMAIN-CONTAINING PROTEIN"/>
    <property type="match status" value="1"/>
</dbReference>
<dbReference type="Proteomes" id="UP000799429">
    <property type="component" value="Unassembled WGS sequence"/>
</dbReference>
<dbReference type="InterPro" id="IPR053201">
    <property type="entry name" value="Flavunoidine_N-MTase"/>
</dbReference>
<dbReference type="PANTHER" id="PTHR12350">
    <property type="entry name" value="HISTONE-LYSINE N-METHYLTRANSFERASE-RELATED"/>
    <property type="match status" value="1"/>
</dbReference>
<evidence type="ECO:0008006" key="3">
    <source>
        <dbReference type="Google" id="ProtNLM"/>
    </source>
</evidence>
<evidence type="ECO:0000313" key="2">
    <source>
        <dbReference type="Proteomes" id="UP000799429"/>
    </source>
</evidence>
<dbReference type="AlphaFoldDB" id="A0A9P4SJD9"/>
<dbReference type="EMBL" id="MU006089">
    <property type="protein sequence ID" value="KAF2842887.1"/>
    <property type="molecule type" value="Genomic_DNA"/>
</dbReference>
<sequence length="168" mass="18878">MNLQDSEIPPWVQPDLSKLLTVEKSTEAFGSRSTSRVSLPPGALFARITTVTIASDKAWSSVQAGPNLHLDLNSDLLYTNHSCDPSLVFDMKRYEVRVVDNKPLKVGDTLTYFYPSTEWEFAQPFECKCGAGGGKCKVWIAGAKDMKKEHLVDYWLNDHIRKLLATRN</sequence>
<organism evidence="1 2">
    <name type="scientific">Patellaria atrata CBS 101060</name>
    <dbReference type="NCBI Taxonomy" id="1346257"/>
    <lineage>
        <taxon>Eukaryota</taxon>
        <taxon>Fungi</taxon>
        <taxon>Dikarya</taxon>
        <taxon>Ascomycota</taxon>
        <taxon>Pezizomycotina</taxon>
        <taxon>Dothideomycetes</taxon>
        <taxon>Dothideomycetes incertae sedis</taxon>
        <taxon>Patellariales</taxon>
        <taxon>Patellariaceae</taxon>
        <taxon>Patellaria</taxon>
    </lineage>
</organism>
<accession>A0A9P4SJD9</accession>
<keyword evidence="2" id="KW-1185">Reference proteome</keyword>
<dbReference type="SUPFAM" id="SSF82199">
    <property type="entry name" value="SET domain"/>
    <property type="match status" value="1"/>
</dbReference>
<comment type="caution">
    <text evidence="1">The sequence shown here is derived from an EMBL/GenBank/DDBJ whole genome shotgun (WGS) entry which is preliminary data.</text>
</comment>
<protein>
    <recommendedName>
        <fullName evidence="3">SET domain-containing protein</fullName>
    </recommendedName>
</protein>
<gene>
    <name evidence="1" type="ORF">M501DRAFT_993662</name>
</gene>
<proteinExistence type="predicted"/>
<reference evidence="1" key="1">
    <citation type="journal article" date="2020" name="Stud. Mycol.">
        <title>101 Dothideomycetes genomes: a test case for predicting lifestyles and emergence of pathogens.</title>
        <authorList>
            <person name="Haridas S."/>
            <person name="Albert R."/>
            <person name="Binder M."/>
            <person name="Bloem J."/>
            <person name="Labutti K."/>
            <person name="Salamov A."/>
            <person name="Andreopoulos B."/>
            <person name="Baker S."/>
            <person name="Barry K."/>
            <person name="Bills G."/>
            <person name="Bluhm B."/>
            <person name="Cannon C."/>
            <person name="Castanera R."/>
            <person name="Culley D."/>
            <person name="Daum C."/>
            <person name="Ezra D."/>
            <person name="Gonzalez J."/>
            <person name="Henrissat B."/>
            <person name="Kuo A."/>
            <person name="Liang C."/>
            <person name="Lipzen A."/>
            <person name="Lutzoni F."/>
            <person name="Magnuson J."/>
            <person name="Mondo S."/>
            <person name="Nolan M."/>
            <person name="Ohm R."/>
            <person name="Pangilinan J."/>
            <person name="Park H.-J."/>
            <person name="Ramirez L."/>
            <person name="Alfaro M."/>
            <person name="Sun H."/>
            <person name="Tritt A."/>
            <person name="Yoshinaga Y."/>
            <person name="Zwiers L.-H."/>
            <person name="Turgeon B."/>
            <person name="Goodwin S."/>
            <person name="Spatafora J."/>
            <person name="Crous P."/>
            <person name="Grigoriev I."/>
        </authorList>
    </citation>
    <scope>NUCLEOTIDE SEQUENCE</scope>
    <source>
        <strain evidence="1">CBS 101060</strain>
    </source>
</reference>
<dbReference type="InterPro" id="IPR046341">
    <property type="entry name" value="SET_dom_sf"/>
</dbReference>
<evidence type="ECO:0000313" key="1">
    <source>
        <dbReference type="EMBL" id="KAF2842887.1"/>
    </source>
</evidence>
<dbReference type="Gene3D" id="2.170.270.10">
    <property type="entry name" value="SET domain"/>
    <property type="match status" value="1"/>
</dbReference>